<dbReference type="Proteomes" id="UP000636800">
    <property type="component" value="Chromosome 1"/>
</dbReference>
<keyword evidence="4" id="KW-0539">Nucleus</keyword>
<dbReference type="FunFam" id="1.10.10.60:FF:000002">
    <property type="entry name" value="Myb family transcription factor"/>
    <property type="match status" value="1"/>
</dbReference>
<dbReference type="SUPFAM" id="SSF46689">
    <property type="entry name" value="Homeodomain-like"/>
    <property type="match status" value="1"/>
</dbReference>
<accession>A0A835VH70</accession>
<dbReference type="InterPro" id="IPR046955">
    <property type="entry name" value="PHR1-like"/>
</dbReference>
<keyword evidence="2" id="KW-0238">DNA-binding</keyword>
<keyword evidence="5" id="KW-0175">Coiled coil</keyword>
<evidence type="ECO:0000256" key="4">
    <source>
        <dbReference type="ARBA" id="ARBA00023242"/>
    </source>
</evidence>
<sequence length="410" mass="46391">MYHHVSHNSTNFISSVTSFSTERNLFVQTGNGPGNSLVLSTDAKPRLKWTPELHERFVQAVKQLGGAEKATPKTVMGLMGIPGLTLYHLKSHLQKYRLSKNLQTQTAIGMAKNGLKAVSDRIPEGNGTLVDKINIEPHNKTMQINEALQMQMEVQRRLHQQLEVQKHIQMKIEAQGKYLQLVLEKAQETLAKQHMSYEGLEDAKEKISELTSKVSNEGFNRAFQGLEEIHNLHNLQAYPAQIDEYSMDGCLSKCERSQKDQEMNNTNIILGSQHGNLSVATRLKQIQSGWSEALNGHNFFCKSRIHDTGYCKFPVSSDFSILSMRMNNLRETLDKKNISKTHCRQRDEGNSHMARRGHHKGAVQEESLKNSNKFGWSCTSRQLDLNALDGNSATHSCNEFDLNGFNWSEK</sequence>
<feature type="domain" description="HTH myb-type" evidence="7">
    <location>
        <begin position="41"/>
        <end position="101"/>
    </location>
</feature>
<dbReference type="PANTHER" id="PTHR31499">
    <property type="entry name" value="MYB FAMILY TRANSCRIPTION FACTOR PHL11"/>
    <property type="match status" value="1"/>
</dbReference>
<dbReference type="GO" id="GO:0003677">
    <property type="term" value="F:DNA binding"/>
    <property type="evidence" value="ECO:0007669"/>
    <property type="project" value="UniProtKB-KW"/>
</dbReference>
<dbReference type="InterPro" id="IPR017930">
    <property type="entry name" value="Myb_dom"/>
</dbReference>
<dbReference type="InterPro" id="IPR001005">
    <property type="entry name" value="SANT/Myb"/>
</dbReference>
<protein>
    <recommendedName>
        <fullName evidence="7">HTH myb-type domain-containing protein</fullName>
    </recommendedName>
</protein>
<dbReference type="EMBL" id="JADCNL010000001">
    <property type="protein sequence ID" value="KAG0497018.1"/>
    <property type="molecule type" value="Genomic_DNA"/>
</dbReference>
<feature type="region of interest" description="Disordered" evidence="6">
    <location>
        <begin position="342"/>
        <end position="366"/>
    </location>
</feature>
<keyword evidence="1" id="KW-0805">Transcription regulation</keyword>
<reference evidence="8 9" key="1">
    <citation type="journal article" date="2020" name="Nat. Food">
        <title>A phased Vanilla planifolia genome enables genetic improvement of flavour and production.</title>
        <authorList>
            <person name="Hasing T."/>
            <person name="Tang H."/>
            <person name="Brym M."/>
            <person name="Khazi F."/>
            <person name="Huang T."/>
            <person name="Chambers A.H."/>
        </authorList>
    </citation>
    <scope>NUCLEOTIDE SEQUENCE [LARGE SCALE GENOMIC DNA]</scope>
    <source>
        <tissue evidence="8">Leaf</tissue>
    </source>
</reference>
<proteinExistence type="predicted"/>
<dbReference type="PROSITE" id="PS51294">
    <property type="entry name" value="HTH_MYB"/>
    <property type="match status" value="1"/>
</dbReference>
<comment type="caution">
    <text evidence="8">The sequence shown here is derived from an EMBL/GenBank/DDBJ whole genome shotgun (WGS) entry which is preliminary data.</text>
</comment>
<dbReference type="Gene3D" id="1.10.10.60">
    <property type="entry name" value="Homeodomain-like"/>
    <property type="match status" value="1"/>
</dbReference>
<feature type="coiled-coil region" evidence="5">
    <location>
        <begin position="145"/>
        <end position="203"/>
    </location>
</feature>
<evidence type="ECO:0000256" key="5">
    <source>
        <dbReference type="SAM" id="Coils"/>
    </source>
</evidence>
<evidence type="ECO:0000256" key="2">
    <source>
        <dbReference type="ARBA" id="ARBA00023125"/>
    </source>
</evidence>
<dbReference type="InterPro" id="IPR006447">
    <property type="entry name" value="Myb_dom_plants"/>
</dbReference>
<dbReference type="Pfam" id="PF00249">
    <property type="entry name" value="Myb_DNA-binding"/>
    <property type="match status" value="1"/>
</dbReference>
<keyword evidence="3" id="KW-0804">Transcription</keyword>
<dbReference type="InterPro" id="IPR025756">
    <property type="entry name" value="Myb_CC_LHEQLE"/>
</dbReference>
<evidence type="ECO:0000256" key="1">
    <source>
        <dbReference type="ARBA" id="ARBA00023015"/>
    </source>
</evidence>
<dbReference type="NCBIfam" id="TIGR01557">
    <property type="entry name" value="myb_SHAQKYF"/>
    <property type="match status" value="1"/>
</dbReference>
<dbReference type="InterPro" id="IPR009057">
    <property type="entry name" value="Homeodomain-like_sf"/>
</dbReference>
<keyword evidence="9" id="KW-1185">Reference proteome</keyword>
<organism evidence="8 9">
    <name type="scientific">Vanilla planifolia</name>
    <name type="common">Vanilla</name>
    <dbReference type="NCBI Taxonomy" id="51239"/>
    <lineage>
        <taxon>Eukaryota</taxon>
        <taxon>Viridiplantae</taxon>
        <taxon>Streptophyta</taxon>
        <taxon>Embryophyta</taxon>
        <taxon>Tracheophyta</taxon>
        <taxon>Spermatophyta</taxon>
        <taxon>Magnoliopsida</taxon>
        <taxon>Liliopsida</taxon>
        <taxon>Asparagales</taxon>
        <taxon>Orchidaceae</taxon>
        <taxon>Vanilloideae</taxon>
        <taxon>Vanilleae</taxon>
        <taxon>Vanilla</taxon>
    </lineage>
</organism>
<evidence type="ECO:0000259" key="7">
    <source>
        <dbReference type="PROSITE" id="PS51294"/>
    </source>
</evidence>
<evidence type="ECO:0000256" key="6">
    <source>
        <dbReference type="SAM" id="MobiDB-lite"/>
    </source>
</evidence>
<evidence type="ECO:0000256" key="3">
    <source>
        <dbReference type="ARBA" id="ARBA00023163"/>
    </source>
</evidence>
<dbReference type="GO" id="GO:0003700">
    <property type="term" value="F:DNA-binding transcription factor activity"/>
    <property type="evidence" value="ECO:0007669"/>
    <property type="project" value="InterPro"/>
</dbReference>
<evidence type="ECO:0000313" key="9">
    <source>
        <dbReference type="Proteomes" id="UP000636800"/>
    </source>
</evidence>
<name>A0A835VH70_VANPL</name>
<evidence type="ECO:0000313" key="8">
    <source>
        <dbReference type="EMBL" id="KAG0497018.1"/>
    </source>
</evidence>
<dbReference type="PANTHER" id="PTHR31499:SF2">
    <property type="entry name" value="MYB-RELATED PROTEIN 2"/>
    <property type="match status" value="1"/>
</dbReference>
<gene>
    <name evidence="8" type="ORF">HPP92_001709</name>
</gene>
<dbReference type="Pfam" id="PF14379">
    <property type="entry name" value="Myb_CC_LHEQLE"/>
    <property type="match status" value="1"/>
</dbReference>
<dbReference type="AlphaFoldDB" id="A0A835VH70"/>